<dbReference type="InterPro" id="IPR010982">
    <property type="entry name" value="Lambda_DNA-bd_dom_sf"/>
</dbReference>
<keyword evidence="3" id="KW-1185">Reference proteome</keyword>
<dbReference type="Gene3D" id="1.10.260.40">
    <property type="entry name" value="lambda repressor-like DNA-binding domains"/>
    <property type="match status" value="1"/>
</dbReference>
<evidence type="ECO:0000259" key="1">
    <source>
        <dbReference type="PROSITE" id="PS50943"/>
    </source>
</evidence>
<reference evidence="2 3" key="1">
    <citation type="submission" date="2016-02" db="EMBL/GenBank/DDBJ databases">
        <authorList>
            <person name="Wen L."/>
            <person name="He K."/>
            <person name="Yang H."/>
        </authorList>
    </citation>
    <scope>NUCLEOTIDE SEQUENCE [LARGE SCALE GENOMIC DNA]</scope>
    <source>
        <strain evidence="2 3">DSM 22607</strain>
    </source>
</reference>
<sequence length="108" mass="12397">MIFWEKLNHLCTEQNTTVTAVLKELKISTSKGTAWRNGSVPNGVILDKLADYFGVSTDYLLGRTEERGFVSKHAASTIDGTEYDDLPEEAIEEMENYRAYLREKYRKK</sequence>
<gene>
    <name evidence="2" type="ORF">HMPREF3293_00308</name>
</gene>
<name>A0A136Q8E0_9FIRM</name>
<dbReference type="OrthoDB" id="1928139at2"/>
<dbReference type="AlphaFoldDB" id="A0A136Q8E0"/>
<organism evidence="2 3">
    <name type="scientific">Christensenella minuta</name>
    <dbReference type="NCBI Taxonomy" id="626937"/>
    <lineage>
        <taxon>Bacteria</taxon>
        <taxon>Bacillati</taxon>
        <taxon>Bacillota</taxon>
        <taxon>Clostridia</taxon>
        <taxon>Christensenellales</taxon>
        <taxon>Christensenellaceae</taxon>
        <taxon>Christensenella</taxon>
    </lineage>
</organism>
<evidence type="ECO:0000313" key="3">
    <source>
        <dbReference type="Proteomes" id="UP000070366"/>
    </source>
</evidence>
<dbReference type="SUPFAM" id="SSF47413">
    <property type="entry name" value="lambda repressor-like DNA-binding domains"/>
    <property type="match status" value="1"/>
</dbReference>
<dbReference type="GO" id="GO:0003677">
    <property type="term" value="F:DNA binding"/>
    <property type="evidence" value="ECO:0007669"/>
    <property type="project" value="InterPro"/>
</dbReference>
<proteinExistence type="predicted"/>
<dbReference type="InterPro" id="IPR013975">
    <property type="entry name" value="Tscrpt_reg_BetR_N"/>
</dbReference>
<comment type="caution">
    <text evidence="2">The sequence shown here is derived from an EMBL/GenBank/DDBJ whole genome shotgun (WGS) entry which is preliminary data.</text>
</comment>
<dbReference type="InterPro" id="IPR001387">
    <property type="entry name" value="Cro/C1-type_HTH"/>
</dbReference>
<dbReference type="EMBL" id="LSZW01000028">
    <property type="protein sequence ID" value="KXK66836.1"/>
    <property type="molecule type" value="Genomic_DNA"/>
</dbReference>
<dbReference type="Proteomes" id="UP000070366">
    <property type="component" value="Unassembled WGS sequence"/>
</dbReference>
<protein>
    <submittedName>
        <fullName evidence="2">Toxin-antitoxin system, antitoxin component, Xre family</fullName>
    </submittedName>
</protein>
<feature type="domain" description="HTH cro/C1-type" evidence="1">
    <location>
        <begin position="35"/>
        <end position="60"/>
    </location>
</feature>
<dbReference type="KEGG" id="cmiu:B1H56_09725"/>
<dbReference type="RefSeq" id="WP_066522574.1">
    <property type="nucleotide sequence ID" value="NZ_CABMOF010000009.1"/>
</dbReference>
<dbReference type="STRING" id="626937.HMPREF3293_00308"/>
<dbReference type="PROSITE" id="PS50943">
    <property type="entry name" value="HTH_CROC1"/>
    <property type="match status" value="1"/>
</dbReference>
<dbReference type="Pfam" id="PF08667">
    <property type="entry name" value="BetR"/>
    <property type="match status" value="1"/>
</dbReference>
<accession>A0A136Q8E0</accession>
<evidence type="ECO:0000313" key="2">
    <source>
        <dbReference type="EMBL" id="KXK66836.1"/>
    </source>
</evidence>